<dbReference type="PROSITE" id="PS50110">
    <property type="entry name" value="RESPONSE_REGULATORY"/>
    <property type="match status" value="1"/>
</dbReference>
<sequence length="234" mass="26957">MRKIKCLLLDDEPIAIRIIERHLENFPEMEIVGCFNSAPAAMSFLRENEVDLIFSDIEMPQMNGLQFLKSLTKAPALIFTTAYRNYAVEAFDLDVVDYLMKPISLERMARAINRYHDREDAQSESIVAKFVAEEIINLKVDKKIVRLALDKIDYFESFGDYAICRHDGGKLVTRETLAHLLELLPSDRFIRIHRQFIVPLAKIESISGNTVHLKEKELPVGRSYRSALKVKMNL</sequence>
<keyword evidence="1" id="KW-0597">Phosphoprotein</keyword>
<dbReference type="SMART" id="SM00850">
    <property type="entry name" value="LytTR"/>
    <property type="match status" value="1"/>
</dbReference>
<name>A0A1Y1CIP8_9BACT</name>
<reference evidence="5" key="2">
    <citation type="journal article" date="2020" name="Antonie Van Leeuwenhoek">
        <title>Labilibaculum antarcticum sp. nov., a novel facultative anaerobic, psychrotorelant bacterium isolated from marine sediment of Antarctica.</title>
        <authorList>
            <person name="Watanabe M."/>
            <person name="Kojima H."/>
            <person name="Fukui M."/>
        </authorList>
    </citation>
    <scope>NUCLEOTIDE SEQUENCE [LARGE SCALE GENOMIC DNA]</scope>
    <source>
        <strain evidence="5">SPP2</strain>
    </source>
</reference>
<protein>
    <submittedName>
        <fullName evidence="4">DNA-binding response regulator</fullName>
    </submittedName>
</protein>
<dbReference type="PANTHER" id="PTHR37299:SF1">
    <property type="entry name" value="STAGE 0 SPORULATION PROTEIN A HOMOLOG"/>
    <property type="match status" value="1"/>
</dbReference>
<dbReference type="AlphaFoldDB" id="A0A1Y1CIP8"/>
<dbReference type="SMART" id="SM00448">
    <property type="entry name" value="REC"/>
    <property type="match status" value="1"/>
</dbReference>
<dbReference type="InterPro" id="IPR046947">
    <property type="entry name" value="LytR-like"/>
</dbReference>
<feature type="domain" description="Response regulatory" evidence="2">
    <location>
        <begin position="5"/>
        <end position="116"/>
    </location>
</feature>
<dbReference type="Proteomes" id="UP000218267">
    <property type="component" value="Chromosome"/>
</dbReference>
<gene>
    <name evidence="4" type="ORF">ALGA_1910</name>
</gene>
<dbReference type="InterPro" id="IPR007492">
    <property type="entry name" value="LytTR_DNA-bd_dom"/>
</dbReference>
<accession>A0A1Y1CIP8</accession>
<dbReference type="GO" id="GO:0003677">
    <property type="term" value="F:DNA binding"/>
    <property type="evidence" value="ECO:0007669"/>
    <property type="project" value="UniProtKB-KW"/>
</dbReference>
<evidence type="ECO:0000313" key="5">
    <source>
        <dbReference type="Proteomes" id="UP000218267"/>
    </source>
</evidence>
<feature type="modified residue" description="4-aspartylphosphate" evidence="1">
    <location>
        <position position="56"/>
    </location>
</feature>
<evidence type="ECO:0000259" key="3">
    <source>
        <dbReference type="PROSITE" id="PS50930"/>
    </source>
</evidence>
<evidence type="ECO:0000313" key="4">
    <source>
        <dbReference type="EMBL" id="BAX80269.1"/>
    </source>
</evidence>
<keyword evidence="4" id="KW-0238">DNA-binding</keyword>
<feature type="domain" description="HTH LytTR-type" evidence="3">
    <location>
        <begin position="136"/>
        <end position="234"/>
    </location>
</feature>
<dbReference type="Pfam" id="PF00072">
    <property type="entry name" value="Response_reg"/>
    <property type="match status" value="1"/>
</dbReference>
<reference evidence="4 5" key="1">
    <citation type="journal article" date="2018" name="Mar. Genomics">
        <title>Complete genome sequence of Marinifilaceae bacterium strain SPP2, isolated from the Antarctic marine sediment.</title>
        <authorList>
            <person name="Watanabe M."/>
            <person name="Kojima H."/>
            <person name="Fukui M."/>
        </authorList>
    </citation>
    <scope>NUCLEOTIDE SEQUENCE [LARGE SCALE GENOMIC DNA]</scope>
    <source>
        <strain evidence="4 5">SPP2</strain>
    </source>
</reference>
<dbReference type="Gene3D" id="2.40.50.1020">
    <property type="entry name" value="LytTr DNA-binding domain"/>
    <property type="match status" value="1"/>
</dbReference>
<dbReference type="Gene3D" id="3.40.50.2300">
    <property type="match status" value="1"/>
</dbReference>
<dbReference type="PROSITE" id="PS50930">
    <property type="entry name" value="HTH_LYTTR"/>
    <property type="match status" value="1"/>
</dbReference>
<organism evidence="4 5">
    <name type="scientific">Labilibaculum antarcticum</name>
    <dbReference type="NCBI Taxonomy" id="1717717"/>
    <lineage>
        <taxon>Bacteria</taxon>
        <taxon>Pseudomonadati</taxon>
        <taxon>Bacteroidota</taxon>
        <taxon>Bacteroidia</taxon>
        <taxon>Marinilabiliales</taxon>
        <taxon>Marinifilaceae</taxon>
        <taxon>Labilibaculum</taxon>
    </lineage>
</organism>
<dbReference type="OrthoDB" id="1490554at2"/>
<dbReference type="GO" id="GO:0000156">
    <property type="term" value="F:phosphorelay response regulator activity"/>
    <property type="evidence" value="ECO:0007669"/>
    <property type="project" value="InterPro"/>
</dbReference>
<dbReference type="InterPro" id="IPR011006">
    <property type="entry name" value="CheY-like_superfamily"/>
</dbReference>
<dbReference type="Pfam" id="PF04397">
    <property type="entry name" value="LytTR"/>
    <property type="match status" value="1"/>
</dbReference>
<dbReference type="SUPFAM" id="SSF52172">
    <property type="entry name" value="CheY-like"/>
    <property type="match status" value="1"/>
</dbReference>
<evidence type="ECO:0000259" key="2">
    <source>
        <dbReference type="PROSITE" id="PS50110"/>
    </source>
</evidence>
<dbReference type="InterPro" id="IPR001789">
    <property type="entry name" value="Sig_transdc_resp-reg_receiver"/>
</dbReference>
<keyword evidence="5" id="KW-1185">Reference proteome</keyword>
<proteinExistence type="predicted"/>
<dbReference type="RefSeq" id="WP_096429131.1">
    <property type="nucleotide sequence ID" value="NZ_AP018042.1"/>
</dbReference>
<dbReference type="PANTHER" id="PTHR37299">
    <property type="entry name" value="TRANSCRIPTIONAL REGULATOR-RELATED"/>
    <property type="match status" value="1"/>
</dbReference>
<dbReference type="KEGG" id="mbas:ALGA_1910"/>
<dbReference type="EMBL" id="AP018042">
    <property type="protein sequence ID" value="BAX80269.1"/>
    <property type="molecule type" value="Genomic_DNA"/>
</dbReference>
<evidence type="ECO:0000256" key="1">
    <source>
        <dbReference type="PROSITE-ProRule" id="PRU00169"/>
    </source>
</evidence>